<evidence type="ECO:0000259" key="1">
    <source>
        <dbReference type="PROSITE" id="PS51186"/>
    </source>
</evidence>
<gene>
    <name evidence="2" type="ORF">J2Z64_000596</name>
</gene>
<feature type="domain" description="N-acetyltransferase" evidence="1">
    <location>
        <begin position="7"/>
        <end position="158"/>
    </location>
</feature>
<keyword evidence="3" id="KW-1185">Reference proteome</keyword>
<accession>A0A9X0YS77</accession>
<dbReference type="PANTHER" id="PTHR43415">
    <property type="entry name" value="SPERMIDINE N(1)-ACETYLTRANSFERASE"/>
    <property type="match status" value="1"/>
</dbReference>
<dbReference type="OrthoDB" id="66776at2"/>
<dbReference type="GO" id="GO:0016747">
    <property type="term" value="F:acyltransferase activity, transferring groups other than amino-acyl groups"/>
    <property type="evidence" value="ECO:0007669"/>
    <property type="project" value="InterPro"/>
</dbReference>
<dbReference type="Proteomes" id="UP001138793">
    <property type="component" value="Unassembled WGS sequence"/>
</dbReference>
<reference evidence="2" key="1">
    <citation type="submission" date="2021-03" db="EMBL/GenBank/DDBJ databases">
        <title>Genomic Encyclopedia of Type Strains, Phase IV (KMG-IV): sequencing the most valuable type-strain genomes for metagenomic binning, comparative biology and taxonomic classification.</title>
        <authorList>
            <person name="Goeker M."/>
        </authorList>
    </citation>
    <scope>NUCLEOTIDE SEQUENCE</scope>
    <source>
        <strain evidence="2">DSM 107338</strain>
    </source>
</reference>
<dbReference type="Gene3D" id="3.40.630.30">
    <property type="match status" value="1"/>
</dbReference>
<proteinExistence type="predicted"/>
<name>A0A9X0YS77_9BACI</name>
<evidence type="ECO:0000313" key="3">
    <source>
        <dbReference type="Proteomes" id="UP001138793"/>
    </source>
</evidence>
<organism evidence="2 3">
    <name type="scientific">Oceanobacillus polygoni</name>
    <dbReference type="NCBI Taxonomy" id="1235259"/>
    <lineage>
        <taxon>Bacteria</taxon>
        <taxon>Bacillati</taxon>
        <taxon>Bacillota</taxon>
        <taxon>Bacilli</taxon>
        <taxon>Bacillales</taxon>
        <taxon>Bacillaceae</taxon>
        <taxon>Oceanobacillus</taxon>
    </lineage>
</organism>
<comment type="caution">
    <text evidence="2">The sequence shown here is derived from an EMBL/GenBank/DDBJ whole genome shotgun (WGS) entry which is preliminary data.</text>
</comment>
<dbReference type="CDD" id="cd04301">
    <property type="entry name" value="NAT_SF"/>
    <property type="match status" value="1"/>
</dbReference>
<dbReference type="EMBL" id="JAGGMB010000001">
    <property type="protein sequence ID" value="MBP2076385.1"/>
    <property type="molecule type" value="Genomic_DNA"/>
</dbReference>
<dbReference type="PROSITE" id="PS51186">
    <property type="entry name" value="GNAT"/>
    <property type="match status" value="1"/>
</dbReference>
<dbReference type="Pfam" id="PF00583">
    <property type="entry name" value="Acetyltransf_1"/>
    <property type="match status" value="1"/>
</dbReference>
<sequence length="158" mass="18177">MEKTDYIELRHFSNEHVDLLHSFELPKDQVQFTSLPINFVDVSEGQHRIVILNHNEPVGFFILHSTDRVKAYSNNQYAMLLTSFSINHSQQGKGYAKQAMNLLKQFVSAEFPNCNEIILAVNHKNITAQQLYKRVGFQDTGKRKVGPIGEQFIMNLIL</sequence>
<evidence type="ECO:0000313" key="2">
    <source>
        <dbReference type="EMBL" id="MBP2076385.1"/>
    </source>
</evidence>
<dbReference type="RefSeq" id="WP_149475307.1">
    <property type="nucleotide sequence ID" value="NZ_JAGGMB010000001.1"/>
</dbReference>
<dbReference type="InterPro" id="IPR016181">
    <property type="entry name" value="Acyl_CoA_acyltransferase"/>
</dbReference>
<dbReference type="AlphaFoldDB" id="A0A9X0YS77"/>
<dbReference type="InterPro" id="IPR000182">
    <property type="entry name" value="GNAT_dom"/>
</dbReference>
<protein>
    <submittedName>
        <fullName evidence="2">RimJ/RimL family protein N-acetyltransferase</fullName>
    </submittedName>
</protein>
<dbReference type="SUPFAM" id="SSF55729">
    <property type="entry name" value="Acyl-CoA N-acyltransferases (Nat)"/>
    <property type="match status" value="1"/>
</dbReference>
<dbReference type="PANTHER" id="PTHR43415:SF3">
    <property type="entry name" value="GNAT-FAMILY ACETYLTRANSFERASE"/>
    <property type="match status" value="1"/>
</dbReference>